<protein>
    <recommendedName>
        <fullName evidence="5">NADH:flavin oxidoreductase/NADH oxidase N-terminal domain-containing protein</fullName>
    </recommendedName>
</protein>
<name>A0A9P7HHB2_9HYPO</name>
<dbReference type="InterPro" id="IPR013785">
    <property type="entry name" value="Aldolase_TIM"/>
</dbReference>
<comment type="caution">
    <text evidence="6">The sequence shown here is derived from an EMBL/GenBank/DDBJ whole genome shotgun (WGS) entry which is preliminary data.</text>
</comment>
<evidence type="ECO:0000256" key="3">
    <source>
        <dbReference type="ARBA" id="ARBA00022643"/>
    </source>
</evidence>
<evidence type="ECO:0000313" key="6">
    <source>
        <dbReference type="EMBL" id="KAG5664972.1"/>
    </source>
</evidence>
<keyword evidence="2" id="KW-0285">Flavoprotein</keyword>
<reference evidence="6" key="1">
    <citation type="submission" date="2021-04" db="EMBL/GenBank/DDBJ databases">
        <title>Draft genome of Fusarium avenaceum strain F156N33, isolated from an atmospheric sample in Virginia.</title>
        <authorList>
            <person name="Yang S."/>
            <person name="Vinatzer B.A."/>
            <person name="Coleman J."/>
        </authorList>
    </citation>
    <scope>NUCLEOTIDE SEQUENCE</scope>
    <source>
        <strain evidence="6">F156N33</strain>
    </source>
</reference>
<proteinExistence type="inferred from homology"/>
<sequence length="414" mass="44478">FGKPTMSEFISQTPLTLRCGLTLPNRLVKASMSENIHALQSLPNAKIRNVYRHWAKGGWGMLITGNVQVDDRYLGTSTDLALDSSLSDDAIIASWSAWAHECSQDGTPAIMQLNHPGRQCPIGAGKHGVLEKNLAPSPIGLQMGPGLMATAVSKLAFGVPREISEQEIEVIVEKFAHAATLAAKSGFGGVEIHASHGYLLDQFLSSQTNHRSDNYGGDAVGRAKLTTDIILAVRKSLPAECCVGVLVSGAEGEEDMSSVKDRLDQLDAMANAGVDYIHVSGGTFEKPAMFLGAALGHDEDKTGKMQPYFKSFSRIVKSRFPNVPVIVTGGFRNRASIETALSSKESDMVGIARPAAVDPHLPEAIILNSAVDDQDATFHHPKVEAPWIMRQVGVTALNVHMDNVSIITQQQSFS</sequence>
<feature type="domain" description="NADH:flavin oxidoreductase/NADH oxidase N-terminal" evidence="5">
    <location>
        <begin position="13"/>
        <end position="365"/>
    </location>
</feature>
<dbReference type="GO" id="GO:0016491">
    <property type="term" value="F:oxidoreductase activity"/>
    <property type="evidence" value="ECO:0007669"/>
    <property type="project" value="UniProtKB-KW"/>
</dbReference>
<keyword evidence="4" id="KW-0560">Oxidoreductase</keyword>
<dbReference type="Proteomes" id="UP000782241">
    <property type="component" value="Unassembled WGS sequence"/>
</dbReference>
<keyword evidence="7" id="KW-1185">Reference proteome</keyword>
<evidence type="ECO:0000256" key="2">
    <source>
        <dbReference type="ARBA" id="ARBA00022630"/>
    </source>
</evidence>
<evidence type="ECO:0000313" key="7">
    <source>
        <dbReference type="Proteomes" id="UP000782241"/>
    </source>
</evidence>
<dbReference type="Gene3D" id="3.20.20.70">
    <property type="entry name" value="Aldolase class I"/>
    <property type="match status" value="1"/>
</dbReference>
<dbReference type="GO" id="GO:0010181">
    <property type="term" value="F:FMN binding"/>
    <property type="evidence" value="ECO:0007669"/>
    <property type="project" value="InterPro"/>
</dbReference>
<evidence type="ECO:0000256" key="4">
    <source>
        <dbReference type="ARBA" id="ARBA00023002"/>
    </source>
</evidence>
<dbReference type="PANTHER" id="PTHR43656">
    <property type="entry name" value="BINDING OXIDOREDUCTASE, PUTATIVE (AFU_ORTHOLOGUE AFUA_2G08260)-RELATED"/>
    <property type="match status" value="1"/>
</dbReference>
<keyword evidence="3" id="KW-0288">FMN</keyword>
<dbReference type="AlphaFoldDB" id="A0A9P7HHB2"/>
<dbReference type="SUPFAM" id="SSF51395">
    <property type="entry name" value="FMN-linked oxidoreductases"/>
    <property type="match status" value="1"/>
</dbReference>
<comment type="similarity">
    <text evidence="1">Belongs to the NADH:flavin oxidoreductase/NADH oxidase family.</text>
</comment>
<dbReference type="InterPro" id="IPR051799">
    <property type="entry name" value="NADH_flavin_oxidoreductase"/>
</dbReference>
<dbReference type="Pfam" id="PF00724">
    <property type="entry name" value="Oxidored_FMN"/>
    <property type="match status" value="1"/>
</dbReference>
<evidence type="ECO:0000256" key="1">
    <source>
        <dbReference type="ARBA" id="ARBA00005979"/>
    </source>
</evidence>
<organism evidence="6 7">
    <name type="scientific">Fusarium avenaceum</name>
    <dbReference type="NCBI Taxonomy" id="40199"/>
    <lineage>
        <taxon>Eukaryota</taxon>
        <taxon>Fungi</taxon>
        <taxon>Dikarya</taxon>
        <taxon>Ascomycota</taxon>
        <taxon>Pezizomycotina</taxon>
        <taxon>Sordariomycetes</taxon>
        <taxon>Hypocreomycetidae</taxon>
        <taxon>Hypocreales</taxon>
        <taxon>Nectriaceae</taxon>
        <taxon>Fusarium</taxon>
        <taxon>Fusarium tricinctum species complex</taxon>
    </lineage>
</organism>
<dbReference type="PANTHER" id="PTHR43656:SF2">
    <property type="entry name" value="BINDING OXIDOREDUCTASE, PUTATIVE (AFU_ORTHOLOGUE AFUA_2G08260)-RELATED"/>
    <property type="match status" value="1"/>
</dbReference>
<gene>
    <name evidence="6" type="ORF">KAF25_008706</name>
</gene>
<accession>A0A9P7HHB2</accession>
<evidence type="ECO:0000259" key="5">
    <source>
        <dbReference type="Pfam" id="PF00724"/>
    </source>
</evidence>
<feature type="non-terminal residue" evidence="6">
    <location>
        <position position="1"/>
    </location>
</feature>
<dbReference type="InterPro" id="IPR001155">
    <property type="entry name" value="OxRdtase_FMN_N"/>
</dbReference>
<dbReference type="EMBL" id="JAGPUO010000002">
    <property type="protein sequence ID" value="KAG5664972.1"/>
    <property type="molecule type" value="Genomic_DNA"/>
</dbReference>